<proteinExistence type="predicted"/>
<reference evidence="1 2" key="1">
    <citation type="submission" date="2018-09" db="EMBL/GenBank/DDBJ databases">
        <title>Isolation, diversity and antifungal activity of actinobacteria from wheat.</title>
        <authorList>
            <person name="Han C."/>
        </authorList>
    </citation>
    <scope>NUCLEOTIDE SEQUENCE [LARGE SCALE GENOMIC DNA]</scope>
    <source>
        <strain evidence="1 2">NEAU-YY265</strain>
    </source>
</reference>
<sequence length="95" mass="10581">MELEFSGEIWHWRGPSPFHFVTVPGDESAELAEAAAMVTYGWGMIPVKARIDGTEWTTSLYPKDGGYVVPIKDVVRRAEKLQVGDVVTINLFVDV</sequence>
<gene>
    <name evidence="1" type="ORF">DY240_02175</name>
</gene>
<dbReference type="RefSeq" id="WP_119658332.1">
    <property type="nucleotide sequence ID" value="NZ_QUAL01000018.1"/>
</dbReference>
<dbReference type="AlphaFoldDB" id="A0A418KXM6"/>
<dbReference type="OrthoDB" id="9808666at2"/>
<dbReference type="InterPro" id="IPR015018">
    <property type="entry name" value="DUF1905"/>
</dbReference>
<organism evidence="1 2">
    <name type="scientific">Jiangella rhizosphaerae</name>
    <dbReference type="NCBI Taxonomy" id="2293569"/>
    <lineage>
        <taxon>Bacteria</taxon>
        <taxon>Bacillati</taxon>
        <taxon>Actinomycetota</taxon>
        <taxon>Actinomycetes</taxon>
        <taxon>Jiangellales</taxon>
        <taxon>Jiangellaceae</taxon>
        <taxon>Jiangella</taxon>
    </lineage>
</organism>
<name>A0A418KXM6_9ACTN</name>
<evidence type="ECO:0000313" key="2">
    <source>
        <dbReference type="Proteomes" id="UP000284057"/>
    </source>
</evidence>
<dbReference type="InterPro" id="IPR037079">
    <property type="entry name" value="AF2212/PG0164-like_sf"/>
</dbReference>
<accession>A0A418KXM6</accession>
<keyword evidence="2" id="KW-1185">Reference proteome</keyword>
<dbReference type="Proteomes" id="UP000284057">
    <property type="component" value="Unassembled WGS sequence"/>
</dbReference>
<dbReference type="EMBL" id="QUAL01000018">
    <property type="protein sequence ID" value="RIQ35932.1"/>
    <property type="molecule type" value="Genomic_DNA"/>
</dbReference>
<protein>
    <submittedName>
        <fullName evidence="1">DUF1905 domain-containing protein</fullName>
    </submittedName>
</protein>
<comment type="caution">
    <text evidence="1">The sequence shown here is derived from an EMBL/GenBank/DDBJ whole genome shotgun (WGS) entry which is preliminary data.</text>
</comment>
<evidence type="ECO:0000313" key="1">
    <source>
        <dbReference type="EMBL" id="RIQ35932.1"/>
    </source>
</evidence>
<dbReference type="Gene3D" id="2.40.30.100">
    <property type="entry name" value="AF2212/PG0164-like"/>
    <property type="match status" value="1"/>
</dbReference>
<dbReference type="Pfam" id="PF08922">
    <property type="entry name" value="DUF1905"/>
    <property type="match status" value="1"/>
</dbReference>
<dbReference type="SUPFAM" id="SSF141694">
    <property type="entry name" value="AF2212/PG0164-like"/>
    <property type="match status" value="1"/>
</dbReference>